<dbReference type="InterPro" id="IPR011123">
    <property type="entry name" value="Y_Y_Y"/>
</dbReference>
<dbReference type="Pfam" id="PF02518">
    <property type="entry name" value="HATPase_c"/>
    <property type="match status" value="1"/>
</dbReference>
<dbReference type="Gene3D" id="2.60.40.10">
    <property type="entry name" value="Immunoglobulins"/>
    <property type="match status" value="1"/>
</dbReference>
<dbReference type="Proteomes" id="UP000746690">
    <property type="component" value="Unassembled WGS sequence"/>
</dbReference>
<keyword evidence="4" id="KW-0805">Transcription regulation</keyword>
<keyword evidence="3 6" id="KW-0597">Phosphoprotein</keyword>
<dbReference type="Gene3D" id="3.40.50.2300">
    <property type="match status" value="1"/>
</dbReference>
<keyword evidence="5" id="KW-0804">Transcription</keyword>
<dbReference type="PRINTS" id="PR00344">
    <property type="entry name" value="BCTRLSENSOR"/>
</dbReference>
<dbReference type="InterPro" id="IPR004358">
    <property type="entry name" value="Sig_transdc_His_kin-like_C"/>
</dbReference>
<feature type="domain" description="HTH araC/xylS-type" evidence="8">
    <location>
        <begin position="1255"/>
        <end position="1354"/>
    </location>
</feature>
<feature type="domain" description="Response regulatory" evidence="10">
    <location>
        <begin position="1108"/>
        <end position="1223"/>
    </location>
</feature>
<dbReference type="PANTHER" id="PTHR43547:SF2">
    <property type="entry name" value="HYBRID SIGNAL TRANSDUCTION HISTIDINE KINASE C"/>
    <property type="match status" value="1"/>
</dbReference>
<evidence type="ECO:0000256" key="2">
    <source>
        <dbReference type="ARBA" id="ARBA00012438"/>
    </source>
</evidence>
<feature type="modified residue" description="4-aspartylphosphate" evidence="6">
    <location>
        <position position="1156"/>
    </location>
</feature>
<reference evidence="11 12" key="1">
    <citation type="submission" date="2020-04" db="EMBL/GenBank/DDBJ databases">
        <title>A Flavivirga sp. nov.</title>
        <authorList>
            <person name="Sun X."/>
        </authorList>
    </citation>
    <scope>NUCLEOTIDE SEQUENCE [LARGE SCALE GENOMIC DNA]</scope>
    <source>
        <strain evidence="11 12">Y03</strain>
    </source>
</reference>
<dbReference type="EMBL" id="JABBHF010000002">
    <property type="protein sequence ID" value="NMH86863.1"/>
    <property type="molecule type" value="Genomic_DNA"/>
</dbReference>
<dbReference type="Pfam" id="PF00512">
    <property type="entry name" value="HisKA"/>
    <property type="match status" value="1"/>
</dbReference>
<keyword evidence="7" id="KW-0472">Membrane</keyword>
<dbReference type="InterPro" id="IPR011110">
    <property type="entry name" value="Reg_prop"/>
</dbReference>
<dbReference type="InterPro" id="IPR013783">
    <property type="entry name" value="Ig-like_fold"/>
</dbReference>
<keyword evidence="7" id="KW-1133">Transmembrane helix</keyword>
<evidence type="ECO:0000259" key="10">
    <source>
        <dbReference type="PROSITE" id="PS50110"/>
    </source>
</evidence>
<dbReference type="SUPFAM" id="SSF55874">
    <property type="entry name" value="ATPase domain of HSP90 chaperone/DNA topoisomerase II/histidine kinase"/>
    <property type="match status" value="1"/>
</dbReference>
<dbReference type="RefSeq" id="WP_169670804.1">
    <property type="nucleotide sequence ID" value="NZ_JABBHF010000002.1"/>
</dbReference>
<sequence>MSHYLLAQVTKLESNLRLSISEGLAHNGVTSILEHSKGRMWFGTYDGISIYDGYELNTIKNTLHENVLSSNRVRALAEDKNGNVWIGTDAGVTIYDHKSQKFKNIDINLPKEQGLGQAIIRDIIFTENGFALCLTEGSGLLVFDNNYTFVGNYMPNNIVNPENILFFNGIALDASNYLFSSSMGLFHFRTDNFQFNKVLENDIQGTYYIESLGNGKILFSASRGVSIVTFSNTGDKYQFKLGKSIYKKYQIICMMIDNYDNLWLGTKNKGVVKIENFKTLLLKNNLHEKLFDDGLDVLRTSALISTSTNHCWLTTFNEGVYRFDIKKSPFNSFNTSMDLKYGLSSNISSHISNLNDNEFYITSPYGGLALFNVKNQSFEELRSELLRKNKHLIKSIFVDSKKNLWFGLISSRDLYRLKKGSNKFEKVFFAKDAMKDNFYGYSTITEDNLGNIWLAGNSAYRIKVDKQNNIETIEEVNQNTFFKDKSLGKIRFIYADPLYDLVWIGSESKGLFRIKADVNLPVKDLEIENYTRDVNRQNSISSNFVSTIIRLPNNELWIGTEGGGICKVVDGHNKPKFFALSEKDGLSNNVVKSILYDDEYNLWISTNIGLNKFNTKTSSFRKFNKSDGLPFEDFWYPAQRFKNGVMVFSGLDGFCYFSSNRIIEKEQMPNLEFENFKLFNKTITPGDTVNNRVLFDKRIDDKNEIILKYDENVFSLDIVSLHFLNTENHFLKYKLLPLNEEWIQVTSNNNTINYNGLQPGAYELNVMASNALNEWTPPKKLKILITAPYWRTPIAYIVYVILLVLLIYIISRVVLKIQRLSHEVEIEQMEINNVKEVNEAKLRFFSNISHEIKTPLTLLSGPTNILLERFKGNTEISSKLSLMQRQSKKIYQLIEQVQDFRRADVGALRMDYMRFSFNSFIQEISQDFKILASNDNKEMKIEGENKVIIVSADKDKLEKIFNNLLNNAFKYTKTNDTIEVKFKTDDKDLIVEVIDTGRGIDAKDIGHIFERFYQSHKPENKHVSGSGIGLAFSKRLVEMHYGFISAESIINEGTKITVRLPIVKELLDKEVIKDINLPKEKEVLVDNHLFDKDSINNLKTSNDFSESLIFYAEDNSDMRAFVTDVLSKFFKVKCFRNGQECYDAFDEEWPDIIISDIQMPELNGLDLCVRIKSDLKTSHIPVILLTALANLEDHIKGLRDGADAYIKKPFNFQHLVTNVEALLNNRKQLRERYKIGIPLTKENNRNNRNDNAFLEKLYSLIEENMEDQDFDLNRLSRELYLNRTHFYQKVKTLTNQTPLELLRNYRLKKAAELLVNESLSINEVIPKVGLKNRTHFAKIFKDKYGVTASAYVSEMHKKYL</sequence>
<dbReference type="SMART" id="SM00448">
    <property type="entry name" value="REC"/>
    <property type="match status" value="1"/>
</dbReference>
<dbReference type="SUPFAM" id="SSF46689">
    <property type="entry name" value="Homeodomain-like"/>
    <property type="match status" value="1"/>
</dbReference>
<keyword evidence="12" id="KW-1185">Reference proteome</keyword>
<protein>
    <recommendedName>
        <fullName evidence="2">histidine kinase</fullName>
        <ecNumber evidence="2">2.7.13.3</ecNumber>
    </recommendedName>
</protein>
<dbReference type="Pfam" id="PF12833">
    <property type="entry name" value="HTH_18"/>
    <property type="match status" value="1"/>
</dbReference>
<dbReference type="InterPro" id="IPR015943">
    <property type="entry name" value="WD40/YVTN_repeat-like_dom_sf"/>
</dbReference>
<gene>
    <name evidence="11" type="ORF">HHX25_05060</name>
</gene>
<dbReference type="InterPro" id="IPR036890">
    <property type="entry name" value="HATPase_C_sf"/>
</dbReference>
<dbReference type="Gene3D" id="1.10.10.60">
    <property type="entry name" value="Homeodomain-like"/>
    <property type="match status" value="1"/>
</dbReference>
<dbReference type="InterPro" id="IPR036097">
    <property type="entry name" value="HisK_dim/P_sf"/>
</dbReference>
<dbReference type="SMART" id="SM00388">
    <property type="entry name" value="HisKA"/>
    <property type="match status" value="1"/>
</dbReference>
<dbReference type="CDD" id="cd00075">
    <property type="entry name" value="HATPase"/>
    <property type="match status" value="1"/>
</dbReference>
<dbReference type="SUPFAM" id="SSF63829">
    <property type="entry name" value="Calcium-dependent phosphotriesterase"/>
    <property type="match status" value="2"/>
</dbReference>
<dbReference type="PANTHER" id="PTHR43547">
    <property type="entry name" value="TWO-COMPONENT HISTIDINE KINASE"/>
    <property type="match status" value="1"/>
</dbReference>
<dbReference type="Pfam" id="PF07494">
    <property type="entry name" value="Reg_prop"/>
    <property type="match status" value="3"/>
</dbReference>
<comment type="caution">
    <text evidence="11">The sequence shown here is derived from an EMBL/GenBank/DDBJ whole genome shotgun (WGS) entry which is preliminary data.</text>
</comment>
<dbReference type="Gene3D" id="3.30.565.10">
    <property type="entry name" value="Histidine kinase-like ATPase, C-terminal domain"/>
    <property type="match status" value="1"/>
</dbReference>
<evidence type="ECO:0000313" key="12">
    <source>
        <dbReference type="Proteomes" id="UP000746690"/>
    </source>
</evidence>
<dbReference type="InterPro" id="IPR011006">
    <property type="entry name" value="CheY-like_superfamily"/>
</dbReference>
<dbReference type="CDD" id="cd00156">
    <property type="entry name" value="REC"/>
    <property type="match status" value="1"/>
</dbReference>
<evidence type="ECO:0000256" key="7">
    <source>
        <dbReference type="SAM" id="Phobius"/>
    </source>
</evidence>
<feature type="domain" description="Histidine kinase" evidence="9">
    <location>
        <begin position="847"/>
        <end position="1064"/>
    </location>
</feature>
<dbReference type="Pfam" id="PF00072">
    <property type="entry name" value="Response_reg"/>
    <property type="match status" value="1"/>
</dbReference>
<dbReference type="InterPro" id="IPR005467">
    <property type="entry name" value="His_kinase_dom"/>
</dbReference>
<dbReference type="CDD" id="cd00082">
    <property type="entry name" value="HisKA"/>
    <property type="match status" value="1"/>
</dbReference>
<dbReference type="Gene3D" id="1.10.287.130">
    <property type="match status" value="1"/>
</dbReference>
<dbReference type="InterPro" id="IPR003594">
    <property type="entry name" value="HATPase_dom"/>
</dbReference>
<dbReference type="SMART" id="SM00342">
    <property type="entry name" value="HTH_ARAC"/>
    <property type="match status" value="1"/>
</dbReference>
<proteinExistence type="predicted"/>
<evidence type="ECO:0000256" key="3">
    <source>
        <dbReference type="ARBA" id="ARBA00022553"/>
    </source>
</evidence>
<dbReference type="InterPro" id="IPR018060">
    <property type="entry name" value="HTH_AraC"/>
</dbReference>
<dbReference type="SMART" id="SM00387">
    <property type="entry name" value="HATPase_c"/>
    <property type="match status" value="1"/>
</dbReference>
<dbReference type="Gene3D" id="2.130.10.10">
    <property type="entry name" value="YVTN repeat-like/Quinoprotein amine dehydrogenase"/>
    <property type="match status" value="3"/>
</dbReference>
<dbReference type="EC" id="2.7.13.3" evidence="2"/>
<dbReference type="SUPFAM" id="SSF52172">
    <property type="entry name" value="CheY-like"/>
    <property type="match status" value="1"/>
</dbReference>
<evidence type="ECO:0000256" key="4">
    <source>
        <dbReference type="ARBA" id="ARBA00023015"/>
    </source>
</evidence>
<evidence type="ECO:0000256" key="6">
    <source>
        <dbReference type="PROSITE-ProRule" id="PRU00169"/>
    </source>
</evidence>
<dbReference type="InterPro" id="IPR001789">
    <property type="entry name" value="Sig_transdc_resp-reg_receiver"/>
</dbReference>
<feature type="transmembrane region" description="Helical" evidence="7">
    <location>
        <begin position="794"/>
        <end position="815"/>
    </location>
</feature>
<evidence type="ECO:0000259" key="8">
    <source>
        <dbReference type="PROSITE" id="PS01124"/>
    </source>
</evidence>
<dbReference type="PROSITE" id="PS50109">
    <property type="entry name" value="HIS_KIN"/>
    <property type="match status" value="1"/>
</dbReference>
<evidence type="ECO:0000256" key="1">
    <source>
        <dbReference type="ARBA" id="ARBA00000085"/>
    </source>
</evidence>
<dbReference type="InterPro" id="IPR009057">
    <property type="entry name" value="Homeodomain-like_sf"/>
</dbReference>
<dbReference type="Pfam" id="PF07495">
    <property type="entry name" value="Y_Y_Y"/>
    <property type="match status" value="1"/>
</dbReference>
<evidence type="ECO:0000313" key="11">
    <source>
        <dbReference type="EMBL" id="NMH86863.1"/>
    </source>
</evidence>
<accession>A0ABX1RVR8</accession>
<evidence type="ECO:0000259" key="9">
    <source>
        <dbReference type="PROSITE" id="PS50109"/>
    </source>
</evidence>
<name>A0ABX1RVR8_9FLAO</name>
<evidence type="ECO:0000256" key="5">
    <source>
        <dbReference type="ARBA" id="ARBA00023163"/>
    </source>
</evidence>
<dbReference type="PROSITE" id="PS01124">
    <property type="entry name" value="HTH_ARAC_FAMILY_2"/>
    <property type="match status" value="1"/>
</dbReference>
<organism evidence="11 12">
    <name type="scientific">Flavivirga algicola</name>
    <dbReference type="NCBI Taxonomy" id="2729136"/>
    <lineage>
        <taxon>Bacteria</taxon>
        <taxon>Pseudomonadati</taxon>
        <taxon>Bacteroidota</taxon>
        <taxon>Flavobacteriia</taxon>
        <taxon>Flavobacteriales</taxon>
        <taxon>Flavobacteriaceae</taxon>
        <taxon>Flavivirga</taxon>
    </lineage>
</organism>
<dbReference type="PROSITE" id="PS50110">
    <property type="entry name" value="RESPONSE_REGULATORY"/>
    <property type="match status" value="1"/>
</dbReference>
<comment type="catalytic activity">
    <reaction evidence="1">
        <text>ATP + protein L-histidine = ADP + protein N-phospho-L-histidine.</text>
        <dbReference type="EC" id="2.7.13.3"/>
    </reaction>
</comment>
<dbReference type="InterPro" id="IPR003661">
    <property type="entry name" value="HisK_dim/P_dom"/>
</dbReference>
<dbReference type="SUPFAM" id="SSF47384">
    <property type="entry name" value="Homodimeric domain of signal transducing histidine kinase"/>
    <property type="match status" value="1"/>
</dbReference>
<keyword evidence="7" id="KW-0812">Transmembrane</keyword>